<evidence type="ECO:0000259" key="1">
    <source>
        <dbReference type="Pfam" id="PF10128"/>
    </source>
</evidence>
<dbReference type="InterPro" id="IPR046801">
    <property type="entry name" value="OpcA_G6PD_N"/>
</dbReference>
<name>A0A0G3HD06_9CORY</name>
<dbReference type="Pfam" id="PF10128">
    <property type="entry name" value="OpcA_G6PD_assem"/>
    <property type="match status" value="1"/>
</dbReference>
<dbReference type="RefSeq" id="WP_047259618.1">
    <property type="nucleotide sequence ID" value="NZ_CP011546.1"/>
</dbReference>
<evidence type="ECO:0000259" key="2">
    <source>
        <dbReference type="Pfam" id="PF20171"/>
    </source>
</evidence>
<dbReference type="AlphaFoldDB" id="A0A0G3HD06"/>
<organism evidence="3 4">
    <name type="scientific">Corynebacterium uterequi</name>
    <dbReference type="NCBI Taxonomy" id="1072256"/>
    <lineage>
        <taxon>Bacteria</taxon>
        <taxon>Bacillati</taxon>
        <taxon>Actinomycetota</taxon>
        <taxon>Actinomycetes</taxon>
        <taxon>Mycobacteriales</taxon>
        <taxon>Corynebacteriaceae</taxon>
        <taxon>Corynebacterium</taxon>
    </lineage>
</organism>
<dbReference type="PANTHER" id="PTHR38658:SF1">
    <property type="entry name" value="OXPP CYCLE PROTEIN OPCA-RELATED"/>
    <property type="match status" value="1"/>
</dbReference>
<evidence type="ECO:0000313" key="3">
    <source>
        <dbReference type="EMBL" id="AKK11159.1"/>
    </source>
</evidence>
<dbReference type="STRING" id="1072256.CUTER_05815"/>
<dbReference type="PATRIC" id="fig|1072256.5.peg.1153"/>
<feature type="domain" description="Glucose-6-phosphate dehydrogenase assembly protein OpcA N-terminal" evidence="1">
    <location>
        <begin position="52"/>
        <end position="149"/>
    </location>
</feature>
<dbReference type="EMBL" id="CP011546">
    <property type="protein sequence ID" value="AKK11159.1"/>
    <property type="molecule type" value="Genomic_DNA"/>
</dbReference>
<reference evidence="3 4" key="1">
    <citation type="journal article" date="2015" name="Genome Announc.">
        <title>Virulence Factor Genes Detected in the Complete Genome Sequence of Corynebacterium uterequi DSM 45634, Isolated from the Uterus of a Maiden Mare.</title>
        <authorList>
            <person name="Ruckert C."/>
            <person name="Kriete M."/>
            <person name="Jaenicke S."/>
            <person name="Winkler A."/>
            <person name="Tauch A."/>
        </authorList>
    </citation>
    <scope>NUCLEOTIDE SEQUENCE [LARGE SCALE GENOMIC DNA]</scope>
    <source>
        <strain evidence="3 4">DSM 45634</strain>
    </source>
</reference>
<keyword evidence="4" id="KW-1185">Reference proteome</keyword>
<accession>A0A0G3HD06</accession>
<gene>
    <name evidence="3" type="primary">opcA</name>
    <name evidence="3" type="ORF">CUTER_05815</name>
</gene>
<dbReference type="InterPro" id="IPR046802">
    <property type="entry name" value="OpcA_G6PD_C"/>
</dbReference>
<feature type="domain" description="Glucose-6-phosphate dehydrogenase assembly protein OpcA C-terminal" evidence="2">
    <location>
        <begin position="164"/>
        <end position="307"/>
    </location>
</feature>
<dbReference type="KEGG" id="cut:CUTER_05815"/>
<dbReference type="Proteomes" id="UP000035548">
    <property type="component" value="Chromosome"/>
</dbReference>
<proteinExistence type="predicted"/>
<reference evidence="4" key="2">
    <citation type="submission" date="2015-05" db="EMBL/GenBank/DDBJ databases">
        <title>Complete genome sequence of Corynebacterium uterequi DSM 45634, isolated from the uterus of a maiden mare.</title>
        <authorList>
            <person name="Ruckert C."/>
            <person name="Albersmeier A."/>
            <person name="Winkler A."/>
            <person name="Tauch A."/>
        </authorList>
    </citation>
    <scope>NUCLEOTIDE SEQUENCE [LARGE SCALE GENOMIC DNA]</scope>
    <source>
        <strain evidence="4">DSM 45634</strain>
    </source>
</reference>
<evidence type="ECO:0000313" key="4">
    <source>
        <dbReference type="Proteomes" id="UP000035548"/>
    </source>
</evidence>
<sequence>MIIELSDTNTKEIADELLSDQEANSMATGRVLTLIVVASATDDVECILDTVREASHEHPARVLVMLTDKDRKESRLDARVIVGRDSGASELVVMRLSGEMADHLGSVVTPLLLPDTPIVAWWPVSAPARPSDHYVGRIAQRRVTNARHNVSGNALLRLTSGYAPGDSDMMWSRITTWRGIVASALDRYPHERVESAVVSGPADNPSVDIAAGWLAHRLGVTVERRINTPEDYPQTRVEGANLFPIHSLVLNRASGPISISVQDESTVRISLPDSPDAQVAMSVRTESDCLSEELRHLDADVAYAAALQGLGLVTVD</sequence>
<dbReference type="InterPro" id="IPR004555">
    <property type="entry name" value="G6PDH_assembly_OpcA"/>
</dbReference>
<dbReference type="OrthoDB" id="128564at2"/>
<dbReference type="PANTHER" id="PTHR38658">
    <property type="entry name" value="OXPP CYCLE PROTEIN OPCA-RELATED"/>
    <property type="match status" value="1"/>
</dbReference>
<dbReference type="Pfam" id="PF20171">
    <property type="entry name" value="OpcA_G6PD_C"/>
    <property type="match status" value="1"/>
</dbReference>
<protein>
    <submittedName>
        <fullName evidence="3">Glucose-6-P dehydrogenase subunit</fullName>
    </submittedName>
</protein>